<organism evidence="1 2">
    <name type="scientific">Marinifilum breve</name>
    <dbReference type="NCBI Taxonomy" id="2184082"/>
    <lineage>
        <taxon>Bacteria</taxon>
        <taxon>Pseudomonadati</taxon>
        <taxon>Bacteroidota</taxon>
        <taxon>Bacteroidia</taxon>
        <taxon>Marinilabiliales</taxon>
        <taxon>Marinifilaceae</taxon>
    </lineage>
</organism>
<evidence type="ECO:0000313" key="1">
    <source>
        <dbReference type="EMBL" id="PXY02047.1"/>
    </source>
</evidence>
<name>A0A2V4A2F2_9BACT</name>
<gene>
    <name evidence="1" type="ORF">DF185_05225</name>
</gene>
<sequence length="105" mass="12400">MRNLLIIFCIILTSCQLREVKNTSETRITIEVKQNKEILLDGKAVEIKDIHQKLIDYKSSDKRNKKDKYLIELKVYGETKMGVIMEIKQELRKANMLKLEYKAIQ</sequence>
<dbReference type="OrthoDB" id="9810103at2"/>
<accession>A0A2V4A2F2</accession>
<dbReference type="PROSITE" id="PS51257">
    <property type="entry name" value="PROKAR_LIPOPROTEIN"/>
    <property type="match status" value="1"/>
</dbReference>
<dbReference type="Proteomes" id="UP000248079">
    <property type="component" value="Unassembled WGS sequence"/>
</dbReference>
<proteinExistence type="predicted"/>
<dbReference type="RefSeq" id="WP_110359681.1">
    <property type="nucleotide sequence ID" value="NZ_QFLI01000002.1"/>
</dbReference>
<evidence type="ECO:0000313" key="2">
    <source>
        <dbReference type="Proteomes" id="UP000248079"/>
    </source>
</evidence>
<reference evidence="1 2" key="1">
    <citation type="submission" date="2018-05" db="EMBL/GenBank/DDBJ databases">
        <title>Marinifilum breve JC075T sp. nov., a marine bacterium isolated from Yongle Blue Hole in the South China Sea.</title>
        <authorList>
            <person name="Fu T."/>
        </authorList>
    </citation>
    <scope>NUCLEOTIDE SEQUENCE [LARGE SCALE GENOMIC DNA]</scope>
    <source>
        <strain evidence="1 2">JC075</strain>
    </source>
</reference>
<dbReference type="EMBL" id="QFLI01000002">
    <property type="protein sequence ID" value="PXY02047.1"/>
    <property type="molecule type" value="Genomic_DNA"/>
</dbReference>
<evidence type="ECO:0008006" key="3">
    <source>
        <dbReference type="Google" id="ProtNLM"/>
    </source>
</evidence>
<dbReference type="AlphaFoldDB" id="A0A2V4A2F2"/>
<protein>
    <recommendedName>
        <fullName evidence="3">Lipoprotein</fullName>
    </recommendedName>
</protein>
<keyword evidence="2" id="KW-1185">Reference proteome</keyword>
<comment type="caution">
    <text evidence="1">The sequence shown here is derived from an EMBL/GenBank/DDBJ whole genome shotgun (WGS) entry which is preliminary data.</text>
</comment>